<dbReference type="AlphaFoldDB" id="A0A413T0L3"/>
<dbReference type="Pfam" id="PF08842">
    <property type="entry name" value="Mfa2"/>
    <property type="match status" value="1"/>
</dbReference>
<dbReference type="GeneID" id="78405847"/>
<keyword evidence="6" id="KW-0998">Cell outer membrane</keyword>
<comment type="caution">
    <text evidence="8">The sequence shown here is derived from an EMBL/GenBank/DDBJ whole genome shotgun (WGS) entry which is preliminary data.</text>
</comment>
<keyword evidence="7" id="KW-0449">Lipoprotein</keyword>
<dbReference type="GO" id="GO:0009279">
    <property type="term" value="C:cell outer membrane"/>
    <property type="evidence" value="ECO:0007669"/>
    <property type="project" value="UniProtKB-SubCell"/>
</dbReference>
<name>A0A413T0L3_9BACT</name>
<evidence type="ECO:0000256" key="5">
    <source>
        <dbReference type="ARBA" id="ARBA00023139"/>
    </source>
</evidence>
<accession>A0A413T0L3</accession>
<protein>
    <recommendedName>
        <fullName evidence="10">FimB/Mfa2 family fimbrial subunit</fullName>
    </recommendedName>
</protein>
<dbReference type="RefSeq" id="WP_008143898.1">
    <property type="nucleotide sequence ID" value="NZ_CABJGD010000012.1"/>
</dbReference>
<evidence type="ECO:0000256" key="1">
    <source>
        <dbReference type="ARBA" id="ARBA00004442"/>
    </source>
</evidence>
<proteinExistence type="inferred from homology"/>
<evidence type="ECO:0008006" key="10">
    <source>
        <dbReference type="Google" id="ProtNLM"/>
    </source>
</evidence>
<evidence type="ECO:0000256" key="6">
    <source>
        <dbReference type="ARBA" id="ARBA00023237"/>
    </source>
</evidence>
<sequence length="320" mass="35674">MKKMISGAISLLFVASACHKEDVSNDVNSIPMVTPQLTAFVDTPQEPQSPMTGILEVFPCNAGTSTYFGNYINNKLTVFNGFYPIKEGHTLNGYNRELTLPERTYNMVYWGTPVYKEPTYSAPAIVTPGLSLGTDLSKSYLSLKKNTDDDTYRPVYDLVHAIQETDIAEENLNASLKRVVAGLKVTVTNQDKGTFSDHIASMEVRIHGIAERLNYYTAEAENMDKTVKFPLVRSEDGMQMSNATVMLFPSGPDPEFELRIQLKDGSIHTLSQKLNTRLTANSRLTLNLVIGDLLINESTGDFTVEDWNETSETIEFPIVY</sequence>
<gene>
    <name evidence="8" type="ORF">DW921_07230</name>
</gene>
<dbReference type="InterPro" id="IPR014941">
    <property type="entry name" value="FimB/Mfa2/Mfa3"/>
</dbReference>
<comment type="subcellular location">
    <subcellularLocation>
        <location evidence="1">Cell outer membrane</location>
    </subcellularLocation>
</comment>
<dbReference type="EMBL" id="QSFT01000012">
    <property type="protein sequence ID" value="RHA76084.1"/>
    <property type="molecule type" value="Genomic_DNA"/>
</dbReference>
<evidence type="ECO:0000313" key="8">
    <source>
        <dbReference type="EMBL" id="RHA76084.1"/>
    </source>
</evidence>
<evidence type="ECO:0000256" key="4">
    <source>
        <dbReference type="ARBA" id="ARBA00023136"/>
    </source>
</evidence>
<keyword evidence="4" id="KW-0472">Membrane</keyword>
<evidence type="ECO:0000256" key="2">
    <source>
        <dbReference type="ARBA" id="ARBA00007248"/>
    </source>
</evidence>
<evidence type="ECO:0000256" key="3">
    <source>
        <dbReference type="ARBA" id="ARBA00022729"/>
    </source>
</evidence>
<evidence type="ECO:0000256" key="7">
    <source>
        <dbReference type="ARBA" id="ARBA00023288"/>
    </source>
</evidence>
<evidence type="ECO:0000313" key="9">
    <source>
        <dbReference type="Proteomes" id="UP000283855"/>
    </source>
</evidence>
<comment type="similarity">
    <text evidence="2">Belongs to the bacteroidetes fimbrillin superfamily. FimB/Mfa2 family.</text>
</comment>
<dbReference type="Proteomes" id="UP000283855">
    <property type="component" value="Unassembled WGS sequence"/>
</dbReference>
<organism evidence="8 9">
    <name type="scientific">Phocaeicola coprophilus</name>
    <dbReference type="NCBI Taxonomy" id="387090"/>
    <lineage>
        <taxon>Bacteria</taxon>
        <taxon>Pseudomonadati</taxon>
        <taxon>Bacteroidota</taxon>
        <taxon>Bacteroidia</taxon>
        <taxon>Bacteroidales</taxon>
        <taxon>Bacteroidaceae</taxon>
        <taxon>Phocaeicola</taxon>
    </lineage>
</organism>
<dbReference type="PROSITE" id="PS51257">
    <property type="entry name" value="PROKAR_LIPOPROTEIN"/>
    <property type="match status" value="1"/>
</dbReference>
<keyword evidence="3" id="KW-0732">Signal</keyword>
<keyword evidence="5" id="KW-0564">Palmitate</keyword>
<reference evidence="8 9" key="1">
    <citation type="submission" date="2018-08" db="EMBL/GenBank/DDBJ databases">
        <title>A genome reference for cultivated species of the human gut microbiota.</title>
        <authorList>
            <person name="Zou Y."/>
            <person name="Xue W."/>
            <person name="Luo G."/>
        </authorList>
    </citation>
    <scope>NUCLEOTIDE SEQUENCE [LARGE SCALE GENOMIC DNA]</scope>
    <source>
        <strain evidence="8 9">AM42-38</strain>
    </source>
</reference>